<evidence type="ECO:0000256" key="3">
    <source>
        <dbReference type="ARBA" id="ARBA00023274"/>
    </source>
</evidence>
<dbReference type="GO" id="GO:0006412">
    <property type="term" value="P:translation"/>
    <property type="evidence" value="ECO:0007669"/>
    <property type="project" value="InterPro"/>
</dbReference>
<dbReference type="GO" id="GO:0022625">
    <property type="term" value="C:cytosolic large ribosomal subunit"/>
    <property type="evidence" value="ECO:0007669"/>
    <property type="project" value="TreeGrafter"/>
</dbReference>
<dbReference type="PANTHER" id="PTHR11721:SF3">
    <property type="entry name" value="LARGE RIBOSOMAL SUBUNIT PROTEIN UL15"/>
    <property type="match status" value="1"/>
</dbReference>
<dbReference type="InterPro" id="IPR036227">
    <property type="entry name" value="Ribosomal_uL15/eL18_sf"/>
</dbReference>
<sequence>MEVKQAFEYFALLEQQFWKNLDQRTIQHVTFAGDLKPEDMLLYGEFGFALLGLKPAVLVEFCDEAINKLYLETVVEPVLYAMKEKTLDYHIIRHAVTPESALNGCIFIYQTKQCTLPELAFIMSNTATATAETEVTEETMAIILDYPGHLPNTEKEISTMLSVIYFHDRPNQQGLIALTSFAIQNSEKETTLAHFKRYQDVCVREQYKNTEKVPVIDALQKGYGKVLAKGTISQPVIVRTRFVSRLAEKKIKEAGGVVELIA</sequence>
<name>A0A0C9LS72_9FUNG</name>
<evidence type="ECO:0000313" key="7">
    <source>
        <dbReference type="Proteomes" id="UP000053815"/>
    </source>
</evidence>
<dbReference type="SUPFAM" id="SSF52080">
    <property type="entry name" value="Ribosomal proteins L15p and L18e"/>
    <property type="match status" value="1"/>
</dbReference>
<reference evidence="6" key="1">
    <citation type="submission" date="2014-09" db="EMBL/GenBank/DDBJ databases">
        <title>Draft genome sequence of an oleaginous Mucoromycotina fungus Mucor ambiguus NBRC6742.</title>
        <authorList>
            <person name="Takeda I."/>
            <person name="Yamane N."/>
            <person name="Morita T."/>
            <person name="Tamano K."/>
            <person name="Machida M."/>
            <person name="Baker S."/>
            <person name="Koike H."/>
        </authorList>
    </citation>
    <scope>NUCLEOTIDE SEQUENCE</scope>
    <source>
        <strain evidence="6">NBRC 6742</strain>
    </source>
</reference>
<dbReference type="Gene3D" id="3.100.10.10">
    <property type="match status" value="1"/>
</dbReference>
<protein>
    <submittedName>
        <fullName evidence="6">60S ribosomal protein L28</fullName>
    </submittedName>
</protein>
<dbReference type="STRING" id="91626.A0A0C9LS72"/>
<dbReference type="InterPro" id="IPR021131">
    <property type="entry name" value="Ribosomal_uL15/eL18"/>
</dbReference>
<gene>
    <name evidence="6" type="ORF">MAM1_0024c02034</name>
</gene>
<dbReference type="Pfam" id="PF00828">
    <property type="entry name" value="Ribosomal_L27A"/>
    <property type="match status" value="1"/>
</dbReference>
<dbReference type="PROSITE" id="PS00475">
    <property type="entry name" value="RIBOSOMAL_L15"/>
    <property type="match status" value="1"/>
</dbReference>
<dbReference type="EMBL" id="DF836313">
    <property type="protein sequence ID" value="GAN02590.1"/>
    <property type="molecule type" value="Genomic_DNA"/>
</dbReference>
<accession>A0A0C9LS72</accession>
<dbReference type="AlphaFoldDB" id="A0A0C9LS72"/>
<feature type="domain" description="Large ribosomal subunit protein uL15/eL18" evidence="5">
    <location>
        <begin position="212"/>
        <end position="259"/>
    </location>
</feature>
<dbReference type="PANTHER" id="PTHR11721">
    <property type="entry name" value="60S RIBOSOMAL PROTEIN L27A"/>
    <property type="match status" value="1"/>
</dbReference>
<keyword evidence="3 4" id="KW-0687">Ribonucleoprotein</keyword>
<keyword evidence="2 4" id="KW-0689">Ribosomal protein</keyword>
<comment type="similarity">
    <text evidence="1 4">Belongs to the universal ribosomal protein uL15 family.</text>
</comment>
<dbReference type="Proteomes" id="UP000053815">
    <property type="component" value="Unassembled WGS sequence"/>
</dbReference>
<evidence type="ECO:0000259" key="5">
    <source>
        <dbReference type="Pfam" id="PF00828"/>
    </source>
</evidence>
<keyword evidence="7" id="KW-1185">Reference proteome</keyword>
<evidence type="ECO:0000256" key="1">
    <source>
        <dbReference type="ARBA" id="ARBA00007320"/>
    </source>
</evidence>
<evidence type="ECO:0000313" key="6">
    <source>
        <dbReference type="EMBL" id="GAN02590.1"/>
    </source>
</evidence>
<dbReference type="OrthoDB" id="61900at2759"/>
<dbReference type="InterPro" id="IPR001196">
    <property type="entry name" value="Ribosomal_uL15_CS"/>
</dbReference>
<organism evidence="6">
    <name type="scientific">Mucor ambiguus</name>
    <dbReference type="NCBI Taxonomy" id="91626"/>
    <lineage>
        <taxon>Eukaryota</taxon>
        <taxon>Fungi</taxon>
        <taxon>Fungi incertae sedis</taxon>
        <taxon>Mucoromycota</taxon>
        <taxon>Mucoromycotina</taxon>
        <taxon>Mucoromycetes</taxon>
        <taxon>Mucorales</taxon>
        <taxon>Mucorineae</taxon>
        <taxon>Mucoraceae</taxon>
        <taxon>Mucor</taxon>
    </lineage>
</organism>
<evidence type="ECO:0000256" key="2">
    <source>
        <dbReference type="ARBA" id="ARBA00022980"/>
    </source>
</evidence>
<evidence type="ECO:0000256" key="4">
    <source>
        <dbReference type="RuleBase" id="RU003888"/>
    </source>
</evidence>
<proteinExistence type="inferred from homology"/>
<dbReference type="GO" id="GO:0003735">
    <property type="term" value="F:structural constituent of ribosome"/>
    <property type="evidence" value="ECO:0007669"/>
    <property type="project" value="InterPro"/>
</dbReference>